<feature type="region of interest" description="Disordered" evidence="1">
    <location>
        <begin position="186"/>
        <end position="298"/>
    </location>
</feature>
<protein>
    <submittedName>
        <fullName evidence="2">Uncharacterized protein</fullName>
    </submittedName>
</protein>
<evidence type="ECO:0000313" key="3">
    <source>
        <dbReference type="Proteomes" id="UP000799118"/>
    </source>
</evidence>
<dbReference type="AlphaFoldDB" id="A0A6A4H7X0"/>
<reference evidence="2" key="1">
    <citation type="journal article" date="2019" name="Environ. Microbiol.">
        <title>Fungal ecological strategies reflected in gene transcription - a case study of two litter decomposers.</title>
        <authorList>
            <person name="Barbi F."/>
            <person name="Kohler A."/>
            <person name="Barry K."/>
            <person name="Baskaran P."/>
            <person name="Daum C."/>
            <person name="Fauchery L."/>
            <person name="Ihrmark K."/>
            <person name="Kuo A."/>
            <person name="LaButti K."/>
            <person name="Lipzen A."/>
            <person name="Morin E."/>
            <person name="Grigoriev I.V."/>
            <person name="Henrissat B."/>
            <person name="Lindahl B."/>
            <person name="Martin F."/>
        </authorList>
    </citation>
    <scope>NUCLEOTIDE SEQUENCE</scope>
    <source>
        <strain evidence="2">JB14</strain>
    </source>
</reference>
<sequence length="360" mass="39151">MIGMFPKVKGSYQIDTSIDRKLAASVKHRQIQQQVSEMSGDDSMDITVSIGVEAAALCKENTALHCMGHLVRGMVTEYYIQAKNTFRFQKCLQNSTTNPRALLHGLIQDGFVEKDNNTVCPSFLALLLGWEKHFTLEYLEFDGLEFTTLQGCSWAPSPSHLCMGHLESLMDVSEPPMVLTLVKKSPSKSKPWKCSPPATPLSSSESSDLGNEDQLVGAEASKKGLDDEAVAQGSEADGSGEVDLEVEEDEDGEEEADDDEVPKCTRSVDKDGSSDGPAPPKKACRPSRKQGKVTSAPQVALDSSANIILPKQLAKQFKTAGPSQMKVVIPQTTTSQLCCKLFQKPKMQQAEGSLSKTKHK</sequence>
<dbReference type="EMBL" id="ML769563">
    <property type="protein sequence ID" value="KAE9393840.1"/>
    <property type="molecule type" value="Genomic_DNA"/>
</dbReference>
<feature type="compositionally biased region" description="Basic residues" evidence="1">
    <location>
        <begin position="282"/>
        <end position="291"/>
    </location>
</feature>
<evidence type="ECO:0000256" key="1">
    <source>
        <dbReference type="SAM" id="MobiDB-lite"/>
    </source>
</evidence>
<accession>A0A6A4H7X0</accession>
<proteinExistence type="predicted"/>
<feature type="compositionally biased region" description="Polar residues" evidence="1">
    <location>
        <begin position="200"/>
        <end position="209"/>
    </location>
</feature>
<dbReference type="Proteomes" id="UP000799118">
    <property type="component" value="Unassembled WGS sequence"/>
</dbReference>
<feature type="compositionally biased region" description="Acidic residues" evidence="1">
    <location>
        <begin position="238"/>
        <end position="260"/>
    </location>
</feature>
<name>A0A6A4H7X0_9AGAR</name>
<gene>
    <name evidence="2" type="ORF">BT96DRAFT_943648</name>
</gene>
<evidence type="ECO:0000313" key="2">
    <source>
        <dbReference type="EMBL" id="KAE9393840.1"/>
    </source>
</evidence>
<keyword evidence="3" id="KW-1185">Reference proteome</keyword>
<organism evidence="2 3">
    <name type="scientific">Gymnopus androsaceus JB14</name>
    <dbReference type="NCBI Taxonomy" id="1447944"/>
    <lineage>
        <taxon>Eukaryota</taxon>
        <taxon>Fungi</taxon>
        <taxon>Dikarya</taxon>
        <taxon>Basidiomycota</taxon>
        <taxon>Agaricomycotina</taxon>
        <taxon>Agaricomycetes</taxon>
        <taxon>Agaricomycetidae</taxon>
        <taxon>Agaricales</taxon>
        <taxon>Marasmiineae</taxon>
        <taxon>Omphalotaceae</taxon>
        <taxon>Gymnopus</taxon>
    </lineage>
</organism>
<feature type="compositionally biased region" description="Basic and acidic residues" evidence="1">
    <location>
        <begin position="261"/>
        <end position="273"/>
    </location>
</feature>